<sequence>MISGRVLWPSGKLDSFLWFYCQSMIRKKQFAVGLFFPSTKCKKKKESKIPKLILKCMYRERLGLTLSSRLECCGAITAQGSFDLMGSGNPFTSVDQIAEITNVGNHTLLISCIFCRVGVSPCCRGWS</sequence>
<accession>B7Z7Y8</accession>
<evidence type="ECO:0000313" key="1">
    <source>
        <dbReference type="EMBL" id="BAH13774.1"/>
    </source>
</evidence>
<protein>
    <submittedName>
        <fullName evidence="1">cDNA FLJ61753</fullName>
    </submittedName>
</protein>
<reference evidence="1" key="1">
    <citation type="submission" date="2007-10" db="EMBL/GenBank/DDBJ databases">
        <title>NEDO human cDNA sequencing project focused on splicing variants.</title>
        <authorList>
            <person name="Wakamatsu A."/>
            <person name="Yamamoto J."/>
            <person name="Kimura K."/>
            <person name="Ishii S."/>
            <person name="Watanabe K."/>
            <person name="Sugiyama A."/>
            <person name="Murakawa K."/>
            <person name="Kaida T."/>
            <person name="Tsuchiya K."/>
            <person name="Fukuzumi Y."/>
            <person name="Kumagai A."/>
            <person name="Oishi Y."/>
            <person name="Yamamoto S."/>
            <person name="Ono Y."/>
            <person name="Komori Y."/>
            <person name="Yamazaki M."/>
            <person name="Kisu Y."/>
            <person name="Nishikawa T."/>
            <person name="Sugano S."/>
            <person name="Nomura N."/>
            <person name="Isogai T."/>
        </authorList>
    </citation>
    <scope>NUCLEOTIDE SEQUENCE</scope>
    <source>
        <tissue evidence="1">Testis</tissue>
    </source>
</reference>
<proteinExistence type="evidence at transcript level"/>
<name>B7Z7Y8_HUMAN</name>
<dbReference type="AlphaFoldDB" id="B7Z7Y8"/>
<organism evidence="1">
    <name type="scientific">Homo sapiens</name>
    <name type="common">Human</name>
    <dbReference type="NCBI Taxonomy" id="9606"/>
    <lineage>
        <taxon>Eukaryota</taxon>
        <taxon>Metazoa</taxon>
        <taxon>Chordata</taxon>
        <taxon>Craniata</taxon>
        <taxon>Vertebrata</taxon>
        <taxon>Euteleostomi</taxon>
        <taxon>Mammalia</taxon>
        <taxon>Eutheria</taxon>
        <taxon>Euarchontoglires</taxon>
        <taxon>Primates</taxon>
        <taxon>Haplorrhini</taxon>
        <taxon>Catarrhini</taxon>
        <taxon>Hominidae</taxon>
        <taxon>Homo</taxon>
    </lineage>
</organism>
<dbReference type="EMBL" id="AK302666">
    <property type="protein sequence ID" value="BAH13774.1"/>
    <property type="molecule type" value="mRNA"/>
</dbReference>